<keyword evidence="6" id="KW-1133">Transmembrane helix</keyword>
<dbReference type="EMBL" id="JAODUO010000484">
    <property type="protein sequence ID" value="KAK2179539.1"/>
    <property type="molecule type" value="Genomic_DNA"/>
</dbReference>
<dbReference type="Proteomes" id="UP001209878">
    <property type="component" value="Unassembled WGS sequence"/>
</dbReference>
<keyword evidence="6" id="KW-0472">Membrane</keyword>
<dbReference type="PANTHER" id="PTHR24369:SF210">
    <property type="entry name" value="CHAOPTIN-RELATED"/>
    <property type="match status" value="1"/>
</dbReference>
<dbReference type="InterPro" id="IPR032675">
    <property type="entry name" value="LRR_dom_sf"/>
</dbReference>
<dbReference type="Gene3D" id="3.80.10.10">
    <property type="entry name" value="Ribonuclease Inhibitor"/>
    <property type="match status" value="2"/>
</dbReference>
<dbReference type="Pfam" id="PF13927">
    <property type="entry name" value="Ig_3"/>
    <property type="match status" value="1"/>
</dbReference>
<dbReference type="InterPro" id="IPR003598">
    <property type="entry name" value="Ig_sub2"/>
</dbReference>
<keyword evidence="1" id="KW-0433">Leucine-rich repeat</keyword>
<keyword evidence="6" id="KW-0812">Transmembrane</keyword>
<dbReference type="InterPro" id="IPR001611">
    <property type="entry name" value="Leu-rich_rpt"/>
</dbReference>
<dbReference type="InterPro" id="IPR036179">
    <property type="entry name" value="Ig-like_dom_sf"/>
</dbReference>
<dbReference type="InterPro" id="IPR007110">
    <property type="entry name" value="Ig-like_dom"/>
</dbReference>
<feature type="region of interest" description="Disordered" evidence="5">
    <location>
        <begin position="646"/>
        <end position="668"/>
    </location>
</feature>
<evidence type="ECO:0000256" key="7">
    <source>
        <dbReference type="SAM" id="SignalP"/>
    </source>
</evidence>
<protein>
    <recommendedName>
        <fullName evidence="8">Ig-like domain-containing protein</fullName>
    </recommendedName>
</protein>
<feature type="domain" description="Ig-like" evidence="8">
    <location>
        <begin position="454"/>
        <end position="540"/>
    </location>
</feature>
<dbReference type="SMART" id="SM00365">
    <property type="entry name" value="LRR_SD22"/>
    <property type="match status" value="5"/>
</dbReference>
<dbReference type="SUPFAM" id="SSF52058">
    <property type="entry name" value="L domain-like"/>
    <property type="match status" value="1"/>
</dbReference>
<feature type="chain" id="PRO_5042134189" description="Ig-like domain-containing protein" evidence="7">
    <location>
        <begin position="19"/>
        <end position="902"/>
    </location>
</feature>
<dbReference type="PROSITE" id="PS50835">
    <property type="entry name" value="IG_LIKE"/>
    <property type="match status" value="1"/>
</dbReference>
<dbReference type="PROSITE" id="PS51450">
    <property type="entry name" value="LRR"/>
    <property type="match status" value="2"/>
</dbReference>
<feature type="compositionally biased region" description="Polar residues" evidence="5">
    <location>
        <begin position="646"/>
        <end position="658"/>
    </location>
</feature>
<accession>A0AAD9KXL3</accession>
<evidence type="ECO:0000256" key="1">
    <source>
        <dbReference type="ARBA" id="ARBA00022614"/>
    </source>
</evidence>
<sequence>MIEHAVILCVAAVAVTCALPAKCPERCQCVPGAERYREAVSCAHQHRSTIPSDFPPNTEYIKYEGNNLVELTRDFTFPMLPKLRRLDLHSGTLRKIGADAFRNVPALEVLYLNDNAIQTIEADAFRGLSSLRLLDLRGNKLSELPDSAFSGLKLESLWLTNNRIITIGNDTFKGATVNTLELSGNAIWKLPVNALVPLRSNLTKLIWNNNAQPLKIARTAFKGIRLLELSLVNSSLHSDTAFLQHVNANTLDLSCNRLSPNSLNLSKYTSMQSVLNLRMRNMSLAAISAQLLPKSRRLREIDLTGNKLTVVSGDSFKWVTGLETILLGGNLLTRLPEGLAEWVPGLLVLRVFGNRITSLDAKTLAPLTTRRLRTLDISANRIQTFHESLRPLLSKIDRFFANGNPLHCNCELLWYREWLRGAGLSGQGLFDSCMTPVQEYIVYLPESSFACTAPRIVNVTPSKQVNEGDEVFLTCSAVADPAPEVEWTAPSGEAISITPSQDRTRNQTMAVWRLASAITRQQAGNYICTASNLRGNVSVSTCVGVRTPGSVRTVCDVTAPITAGPSHAATTVSQTETTSATTPSARVTTTHDDVIASSSTSFILTGAETTVVQPRVTTEQQPAITEVNSRYSSITALDETTTDSATHWTENVGLSDTASLPRPSAEKEASSSGWMSTVVICVVVVVVVAAAIAFLFYVRRRRFSRSTYLSPGPDDKSTGSKNMKVVDTEIALIPRMTVIDTPEKDAMLLNEENGNAVEKAGQEEITAETIKKKSNANAAVTNNFRDSAGLLSDLANNVVTTQSSAEQGITGDTTSLRQADGYSGPSLSNPAFVLSPGSYSTETSVDEIHKDNKGQSPEDNCEQHNVEKRNKPAHTFIRSYSANPEGGTSLSTGRQSRGETEA</sequence>
<evidence type="ECO:0000256" key="4">
    <source>
        <dbReference type="ARBA" id="ARBA00023157"/>
    </source>
</evidence>
<dbReference type="Gene3D" id="2.60.40.10">
    <property type="entry name" value="Immunoglobulins"/>
    <property type="match status" value="1"/>
</dbReference>
<dbReference type="SUPFAM" id="SSF48726">
    <property type="entry name" value="Immunoglobulin"/>
    <property type="match status" value="1"/>
</dbReference>
<feature type="transmembrane region" description="Helical" evidence="6">
    <location>
        <begin position="674"/>
        <end position="698"/>
    </location>
</feature>
<dbReference type="AlphaFoldDB" id="A0AAD9KXL3"/>
<reference evidence="9" key="1">
    <citation type="journal article" date="2023" name="Mol. Biol. Evol.">
        <title>Third-Generation Sequencing Reveals the Adaptive Role of the Epigenome in Three Deep-Sea Polychaetes.</title>
        <authorList>
            <person name="Perez M."/>
            <person name="Aroh O."/>
            <person name="Sun Y."/>
            <person name="Lan Y."/>
            <person name="Juniper S.K."/>
            <person name="Young C.R."/>
            <person name="Angers B."/>
            <person name="Qian P.Y."/>
        </authorList>
    </citation>
    <scope>NUCLEOTIDE SEQUENCE</scope>
    <source>
        <strain evidence="9">R07B-5</strain>
    </source>
</reference>
<keyword evidence="3" id="KW-0677">Repeat</keyword>
<evidence type="ECO:0000256" key="2">
    <source>
        <dbReference type="ARBA" id="ARBA00022729"/>
    </source>
</evidence>
<keyword evidence="10" id="KW-1185">Reference proteome</keyword>
<evidence type="ECO:0000256" key="6">
    <source>
        <dbReference type="SAM" id="Phobius"/>
    </source>
</evidence>
<dbReference type="InterPro" id="IPR003591">
    <property type="entry name" value="Leu-rich_rpt_typical-subtyp"/>
</dbReference>
<dbReference type="GO" id="GO:0005886">
    <property type="term" value="C:plasma membrane"/>
    <property type="evidence" value="ECO:0007669"/>
    <property type="project" value="TreeGrafter"/>
</dbReference>
<evidence type="ECO:0000313" key="10">
    <source>
        <dbReference type="Proteomes" id="UP001209878"/>
    </source>
</evidence>
<gene>
    <name evidence="9" type="ORF">NP493_485g00019</name>
</gene>
<dbReference type="InterPro" id="IPR013783">
    <property type="entry name" value="Ig-like_fold"/>
</dbReference>
<feature type="signal peptide" evidence="7">
    <location>
        <begin position="1"/>
        <end position="18"/>
    </location>
</feature>
<feature type="region of interest" description="Disordered" evidence="5">
    <location>
        <begin position="803"/>
        <end position="902"/>
    </location>
</feature>
<dbReference type="PANTHER" id="PTHR24369">
    <property type="entry name" value="ANTIGEN BSP, PUTATIVE-RELATED"/>
    <property type="match status" value="1"/>
</dbReference>
<name>A0AAD9KXL3_RIDPI</name>
<evidence type="ECO:0000259" key="8">
    <source>
        <dbReference type="PROSITE" id="PS50835"/>
    </source>
</evidence>
<dbReference type="InterPro" id="IPR050541">
    <property type="entry name" value="LRR_TM_domain-containing"/>
</dbReference>
<comment type="caution">
    <text evidence="9">The sequence shown here is derived from an EMBL/GenBank/DDBJ whole genome shotgun (WGS) entry which is preliminary data.</text>
</comment>
<dbReference type="SMART" id="SM00408">
    <property type="entry name" value="IGc2"/>
    <property type="match status" value="1"/>
</dbReference>
<feature type="compositionally biased region" description="Basic and acidic residues" evidence="5">
    <location>
        <begin position="861"/>
        <end position="870"/>
    </location>
</feature>
<dbReference type="SMART" id="SM00369">
    <property type="entry name" value="LRR_TYP"/>
    <property type="match status" value="7"/>
</dbReference>
<keyword evidence="2 7" id="KW-0732">Signal</keyword>
<evidence type="ECO:0000256" key="5">
    <source>
        <dbReference type="SAM" id="MobiDB-lite"/>
    </source>
</evidence>
<evidence type="ECO:0000256" key="3">
    <source>
        <dbReference type="ARBA" id="ARBA00022737"/>
    </source>
</evidence>
<feature type="compositionally biased region" description="Polar residues" evidence="5">
    <location>
        <begin position="878"/>
        <end position="895"/>
    </location>
</feature>
<keyword evidence="4" id="KW-1015">Disulfide bond</keyword>
<proteinExistence type="predicted"/>
<organism evidence="9 10">
    <name type="scientific">Ridgeia piscesae</name>
    <name type="common">Tubeworm</name>
    <dbReference type="NCBI Taxonomy" id="27915"/>
    <lineage>
        <taxon>Eukaryota</taxon>
        <taxon>Metazoa</taxon>
        <taxon>Spiralia</taxon>
        <taxon>Lophotrochozoa</taxon>
        <taxon>Annelida</taxon>
        <taxon>Polychaeta</taxon>
        <taxon>Sedentaria</taxon>
        <taxon>Canalipalpata</taxon>
        <taxon>Sabellida</taxon>
        <taxon>Siboglinidae</taxon>
        <taxon>Ridgeia</taxon>
    </lineage>
</organism>
<dbReference type="Pfam" id="PF13855">
    <property type="entry name" value="LRR_8"/>
    <property type="match status" value="2"/>
</dbReference>
<evidence type="ECO:0000313" key="9">
    <source>
        <dbReference type="EMBL" id="KAK2179539.1"/>
    </source>
</evidence>
<feature type="compositionally biased region" description="Polar residues" evidence="5">
    <location>
        <begin position="803"/>
        <end position="817"/>
    </location>
</feature>